<gene>
    <name evidence="3" type="ORF">KKR91_02730</name>
</gene>
<sequence length="326" mass="33228">MKPFLRVLAASTAVLALAACGSGSPSGGSEDTGSADDGGELTPVTVGVIPIVDVAPIYLGVQEGFFEEEGLELELQPAQGGAAIVPAVMSGSMDFGFSNISSMLLANSKGLDVQVVTAGAASTGEDGADFGGVLTTPGAGVTTAADLSGKKVAVNTLNNINDTTVRASVREAGGDPTTIEFVELAFPDMQAALERGQVDAIQVVEPFLTGGMNAGSTLVASNYVDTADALTIGAYFTTGAVADSDPELVKKFTNAMNKSLDYAQENPDAVRDVLLTYTKIDAATAGALILPSFVTEINRSGVETLAELSLSDGLITEDPQLDELLP</sequence>
<dbReference type="PANTHER" id="PTHR30024">
    <property type="entry name" value="ALIPHATIC SULFONATES-BINDING PROTEIN-RELATED"/>
    <property type="match status" value="1"/>
</dbReference>
<dbReference type="RefSeq" id="WP_210231741.1">
    <property type="nucleotide sequence ID" value="NZ_CP076022.1"/>
</dbReference>
<evidence type="ECO:0000313" key="4">
    <source>
        <dbReference type="Proteomes" id="UP000676885"/>
    </source>
</evidence>
<keyword evidence="1" id="KW-0732">Signal</keyword>
<evidence type="ECO:0000256" key="1">
    <source>
        <dbReference type="SAM" id="SignalP"/>
    </source>
</evidence>
<feature type="chain" id="PRO_5038341454" evidence="1">
    <location>
        <begin position="19"/>
        <end position="326"/>
    </location>
</feature>
<dbReference type="SUPFAM" id="SSF53850">
    <property type="entry name" value="Periplasmic binding protein-like II"/>
    <property type="match status" value="1"/>
</dbReference>
<dbReference type="Gene3D" id="3.40.190.10">
    <property type="entry name" value="Periplasmic binding protein-like II"/>
    <property type="match status" value="2"/>
</dbReference>
<evidence type="ECO:0000313" key="3">
    <source>
        <dbReference type="EMBL" id="QWC10576.1"/>
    </source>
</evidence>
<dbReference type="EMBL" id="CP076022">
    <property type="protein sequence ID" value="QWC10576.1"/>
    <property type="molecule type" value="Genomic_DNA"/>
</dbReference>
<dbReference type="AlphaFoldDB" id="A0A975M5Z0"/>
<organism evidence="3 4">
    <name type="scientific">Arthrobacter jiangjiafuii</name>
    <dbReference type="NCBI Taxonomy" id="2817475"/>
    <lineage>
        <taxon>Bacteria</taxon>
        <taxon>Bacillati</taxon>
        <taxon>Actinomycetota</taxon>
        <taxon>Actinomycetes</taxon>
        <taxon>Micrococcales</taxon>
        <taxon>Micrococcaceae</taxon>
        <taxon>Arthrobacter</taxon>
    </lineage>
</organism>
<name>A0A975M5Z0_9MICC</name>
<feature type="domain" description="SsuA/THI5-like" evidence="2">
    <location>
        <begin position="53"/>
        <end position="269"/>
    </location>
</feature>
<evidence type="ECO:0000259" key="2">
    <source>
        <dbReference type="Pfam" id="PF09084"/>
    </source>
</evidence>
<dbReference type="PROSITE" id="PS51257">
    <property type="entry name" value="PROKAR_LIPOPROTEIN"/>
    <property type="match status" value="1"/>
</dbReference>
<dbReference type="Pfam" id="PF09084">
    <property type="entry name" value="NMT1"/>
    <property type="match status" value="1"/>
</dbReference>
<dbReference type="KEGG" id="ajg:KKR91_02730"/>
<proteinExistence type="predicted"/>
<protein>
    <submittedName>
        <fullName evidence="3">ABC transporter substrate-binding protein</fullName>
    </submittedName>
</protein>
<accession>A0A975M5Z0</accession>
<reference evidence="3 4" key="1">
    <citation type="submission" date="2021-05" db="EMBL/GenBank/DDBJ databases">
        <title>Novel species in genus Arthrobacter.</title>
        <authorList>
            <person name="Zhang G."/>
        </authorList>
    </citation>
    <scope>NUCLEOTIDE SEQUENCE [LARGE SCALE GENOMIC DNA]</scope>
    <source>
        <strain evidence="4">zg-ZUI227</strain>
    </source>
</reference>
<dbReference type="InterPro" id="IPR015168">
    <property type="entry name" value="SsuA/THI5"/>
</dbReference>
<dbReference type="PANTHER" id="PTHR30024:SF42">
    <property type="entry name" value="ALIPHATIC SULFONATES-BINDING PROTEIN-RELATED"/>
    <property type="match status" value="1"/>
</dbReference>
<dbReference type="Proteomes" id="UP000676885">
    <property type="component" value="Chromosome"/>
</dbReference>
<feature type="signal peptide" evidence="1">
    <location>
        <begin position="1"/>
        <end position="18"/>
    </location>
</feature>
<keyword evidence="4" id="KW-1185">Reference proteome</keyword>